<comment type="caution">
    <text evidence="1">The sequence shown here is derived from an EMBL/GenBank/DDBJ whole genome shotgun (WGS) entry which is preliminary data.</text>
</comment>
<protein>
    <submittedName>
        <fullName evidence="1">Uncharacterized protein</fullName>
    </submittedName>
</protein>
<dbReference type="EMBL" id="WHWB01032544">
    <property type="protein sequence ID" value="KAJ7425233.1"/>
    <property type="molecule type" value="Genomic_DNA"/>
</dbReference>
<name>A0ABQ9DSS5_9PASS</name>
<evidence type="ECO:0000313" key="1">
    <source>
        <dbReference type="EMBL" id="KAJ7425233.1"/>
    </source>
</evidence>
<proteinExistence type="predicted"/>
<reference evidence="1" key="1">
    <citation type="submission" date="2019-10" db="EMBL/GenBank/DDBJ databases">
        <authorList>
            <person name="Soares A.E.R."/>
            <person name="Aleixo A."/>
            <person name="Schneider P."/>
            <person name="Miyaki C.Y."/>
            <person name="Schneider M.P."/>
            <person name="Mello C."/>
            <person name="Vasconcelos A.T.R."/>
        </authorList>
    </citation>
    <scope>NUCLEOTIDE SEQUENCE</scope>
    <source>
        <tissue evidence="1">Muscle</tissue>
    </source>
</reference>
<dbReference type="Proteomes" id="UP001145742">
    <property type="component" value="Unassembled WGS sequence"/>
</dbReference>
<sequence>MGIRQRSESRALSPQRIDRGLEWRARLCGSQGGPEHSHLIDLQSIGLRRNTVLKQTGKLVLPSSYSLAVINRPMRNLLVITFCDLECKWESVTSARPDLEIYPFLSKHKNNGCMYSG</sequence>
<gene>
    <name evidence="1" type="ORF">WISP_24362</name>
</gene>
<organism evidence="1 2">
    <name type="scientific">Willisornis vidua</name>
    <name type="common">Xingu scale-backed antbird</name>
    <dbReference type="NCBI Taxonomy" id="1566151"/>
    <lineage>
        <taxon>Eukaryota</taxon>
        <taxon>Metazoa</taxon>
        <taxon>Chordata</taxon>
        <taxon>Craniata</taxon>
        <taxon>Vertebrata</taxon>
        <taxon>Euteleostomi</taxon>
        <taxon>Archelosauria</taxon>
        <taxon>Archosauria</taxon>
        <taxon>Dinosauria</taxon>
        <taxon>Saurischia</taxon>
        <taxon>Theropoda</taxon>
        <taxon>Coelurosauria</taxon>
        <taxon>Aves</taxon>
        <taxon>Neognathae</taxon>
        <taxon>Neoaves</taxon>
        <taxon>Telluraves</taxon>
        <taxon>Australaves</taxon>
        <taxon>Passeriformes</taxon>
        <taxon>Thamnophilidae</taxon>
        <taxon>Willisornis</taxon>
    </lineage>
</organism>
<keyword evidence="2" id="KW-1185">Reference proteome</keyword>
<accession>A0ABQ9DSS5</accession>
<evidence type="ECO:0000313" key="2">
    <source>
        <dbReference type="Proteomes" id="UP001145742"/>
    </source>
</evidence>